<evidence type="ECO:0000313" key="2">
    <source>
        <dbReference type="Proteomes" id="UP000680514"/>
    </source>
</evidence>
<keyword evidence="2" id="KW-1185">Reference proteome</keyword>
<proteinExistence type="predicted"/>
<organism evidence="1 2">
    <name type="scientific">Lysobacter helvus</name>
    <dbReference type="NCBI Taxonomy" id="2675059"/>
    <lineage>
        <taxon>Bacteria</taxon>
        <taxon>Pseudomonadati</taxon>
        <taxon>Pseudomonadota</taxon>
        <taxon>Gammaproteobacteria</taxon>
        <taxon>Lysobacterales</taxon>
        <taxon>Lysobacteraceae</taxon>
        <taxon>Lysobacter</taxon>
    </lineage>
</organism>
<protein>
    <submittedName>
        <fullName evidence="1">Uncharacterized protein</fullName>
    </submittedName>
</protein>
<accession>A0ABM7QFX1</accession>
<sequence>MSQLDNIPPHLQKRSISKGEIVLPLADALEAINYLESQSTLILGWEGWVKAPDGRVGHGSAGYLNTFTEHLSVAEAAADARKSIQAGALDWQEKHGGGADALHFCITVRSPR</sequence>
<evidence type="ECO:0000313" key="1">
    <source>
        <dbReference type="EMBL" id="BCT96463.1"/>
    </source>
</evidence>
<dbReference type="Proteomes" id="UP000680514">
    <property type="component" value="Chromosome"/>
</dbReference>
<dbReference type="RefSeq" id="WP_213434240.1">
    <property type="nucleotide sequence ID" value="NZ_AP024546.1"/>
</dbReference>
<reference evidence="1 2" key="1">
    <citation type="submission" date="2021-03" db="EMBL/GenBank/DDBJ databases">
        <title>Complete Genome Sequences of Two Lysobacter Strains Isolated from Sea Water (Lysobacter caseinilyticus) and Soil (Lysobacter helvus) in South Korea.</title>
        <authorList>
            <person name="Watanabe Y."/>
            <person name="Arakawa K."/>
        </authorList>
    </citation>
    <scope>NUCLEOTIDE SEQUENCE [LARGE SCALE GENOMIC DNA]</scope>
    <source>
        <strain evidence="1 2">D10</strain>
    </source>
</reference>
<gene>
    <name evidence="1" type="ORF">LYSHEL_23340</name>
</gene>
<name>A0ABM7QFX1_9GAMM</name>
<dbReference type="EMBL" id="AP024546">
    <property type="protein sequence ID" value="BCT96463.1"/>
    <property type="molecule type" value="Genomic_DNA"/>
</dbReference>